<evidence type="ECO:0000313" key="4">
    <source>
        <dbReference type="EMBL" id="KAG8480425.1"/>
    </source>
</evidence>
<name>A0A8J6CS40_9ROSI</name>
<feature type="chain" id="PRO_5035189184" description="PGG domain-containing protein" evidence="2">
    <location>
        <begin position="24"/>
        <end position="166"/>
    </location>
</feature>
<dbReference type="PANTHER" id="PTHR24128:SF24">
    <property type="entry name" value="ANKYRIN REPEAT PROTEIN"/>
    <property type="match status" value="1"/>
</dbReference>
<feature type="domain" description="PGG" evidence="3">
    <location>
        <begin position="4"/>
        <end position="116"/>
    </location>
</feature>
<feature type="transmembrane region" description="Helical" evidence="1">
    <location>
        <begin position="144"/>
        <end position="165"/>
    </location>
</feature>
<keyword evidence="1" id="KW-1133">Transmembrane helix</keyword>
<evidence type="ECO:0000256" key="1">
    <source>
        <dbReference type="SAM" id="Phobius"/>
    </source>
</evidence>
<organism evidence="4 5">
    <name type="scientific">Gossypium anomalum</name>
    <dbReference type="NCBI Taxonomy" id="47600"/>
    <lineage>
        <taxon>Eukaryota</taxon>
        <taxon>Viridiplantae</taxon>
        <taxon>Streptophyta</taxon>
        <taxon>Embryophyta</taxon>
        <taxon>Tracheophyta</taxon>
        <taxon>Spermatophyta</taxon>
        <taxon>Magnoliopsida</taxon>
        <taxon>eudicotyledons</taxon>
        <taxon>Gunneridae</taxon>
        <taxon>Pentapetalae</taxon>
        <taxon>rosids</taxon>
        <taxon>malvids</taxon>
        <taxon>Malvales</taxon>
        <taxon>Malvaceae</taxon>
        <taxon>Malvoideae</taxon>
        <taxon>Gossypium</taxon>
    </lineage>
</organism>
<keyword evidence="2" id="KW-0732">Signal</keyword>
<keyword evidence="5" id="KW-1185">Reference proteome</keyword>
<dbReference type="Proteomes" id="UP000701853">
    <property type="component" value="Chromosome 10"/>
</dbReference>
<keyword evidence="1" id="KW-0472">Membrane</keyword>
<accession>A0A8J6CS40</accession>
<dbReference type="EMBL" id="JAHUZN010000010">
    <property type="protein sequence ID" value="KAG8480425.1"/>
    <property type="molecule type" value="Genomic_DNA"/>
</dbReference>
<feature type="transmembrane region" description="Helical" evidence="1">
    <location>
        <begin position="79"/>
        <end position="96"/>
    </location>
</feature>
<evidence type="ECO:0000256" key="2">
    <source>
        <dbReference type="SAM" id="SignalP"/>
    </source>
</evidence>
<dbReference type="InterPro" id="IPR026961">
    <property type="entry name" value="PGG_dom"/>
</dbReference>
<gene>
    <name evidence="4" type="ORF">CXB51_025078</name>
</gene>
<proteinExistence type="predicted"/>
<dbReference type="AlphaFoldDB" id="A0A8J6CS40"/>
<feature type="signal peptide" evidence="2">
    <location>
        <begin position="1"/>
        <end position="23"/>
    </location>
</feature>
<dbReference type="Pfam" id="PF13962">
    <property type="entry name" value="PGG"/>
    <property type="match status" value="1"/>
</dbReference>
<reference evidence="4 5" key="1">
    <citation type="journal article" date="2021" name="bioRxiv">
        <title>The Gossypium anomalum genome as a resource for cotton improvement and evolutionary analysis of hybrid incompatibility.</title>
        <authorList>
            <person name="Grover C.E."/>
            <person name="Yuan D."/>
            <person name="Arick M.A."/>
            <person name="Miller E.R."/>
            <person name="Hu G."/>
            <person name="Peterson D.G."/>
            <person name="Wendel J.F."/>
            <person name="Udall J.A."/>
        </authorList>
    </citation>
    <scope>NUCLEOTIDE SEQUENCE [LARGE SCALE GENOMIC DNA]</scope>
    <source>
        <strain evidence="4">JFW-Udall</strain>
        <tissue evidence="4">Leaf</tissue>
    </source>
</reference>
<feature type="transmembrane region" description="Helical" evidence="1">
    <location>
        <begin position="108"/>
        <end position="132"/>
    </location>
</feature>
<protein>
    <recommendedName>
        <fullName evidence="3">PGG domain-containing protein</fullName>
    </recommendedName>
</protein>
<keyword evidence="1" id="KW-0812">Transmembrane</keyword>
<evidence type="ECO:0000313" key="5">
    <source>
        <dbReference type="Proteomes" id="UP000701853"/>
    </source>
</evidence>
<dbReference type="PANTHER" id="PTHR24128">
    <property type="entry name" value="HOMEOBOX PROTEIN WARIAI"/>
    <property type="match status" value="1"/>
</dbReference>
<comment type="caution">
    <text evidence="4">The sequence shown here is derived from an EMBL/GenBank/DDBJ whole genome shotgun (WGS) entry which is preliminary data.</text>
</comment>
<evidence type="ECO:0000259" key="3">
    <source>
        <dbReference type="Pfam" id="PF13962"/>
    </source>
</evidence>
<sequence>MSSNKSSALLVVTTLILTTTYQAALSPPGSVFQAEAQPKDNITPAGMDIHSGTSMGPVDKLLKRGPSNVGASVLGTTPFLWFFIPNIAAFCISFILTRFVRISILPNFFWFTLLVALPMLLFWLLASSALVISPNSGSAAIMYQYVYILAYILVPLMYLIILITVL</sequence>